<feature type="transmembrane region" description="Helical" evidence="2">
    <location>
        <begin position="561"/>
        <end position="579"/>
    </location>
</feature>
<evidence type="ECO:0000256" key="2">
    <source>
        <dbReference type="SAM" id="Phobius"/>
    </source>
</evidence>
<comment type="caution">
    <text evidence="4">The sequence shown here is derived from an EMBL/GenBank/DDBJ whole genome shotgun (WGS) entry which is preliminary data.</text>
</comment>
<dbReference type="PANTHER" id="PTHR11200">
    <property type="entry name" value="INOSITOL 5-PHOSPHATASE"/>
    <property type="match status" value="1"/>
</dbReference>
<dbReference type="GO" id="GO:0004439">
    <property type="term" value="F:phosphatidylinositol-4,5-bisphosphate 5-phosphatase activity"/>
    <property type="evidence" value="ECO:0007669"/>
    <property type="project" value="TreeGrafter"/>
</dbReference>
<evidence type="ECO:0000256" key="1">
    <source>
        <dbReference type="SAM" id="MobiDB-lite"/>
    </source>
</evidence>
<dbReference type="InterPro" id="IPR036691">
    <property type="entry name" value="Endo/exonu/phosph_ase_sf"/>
</dbReference>
<keyword evidence="5" id="KW-1185">Reference proteome</keyword>
<keyword evidence="2" id="KW-1133">Transmembrane helix</keyword>
<dbReference type="SMART" id="SM00128">
    <property type="entry name" value="IPPc"/>
    <property type="match status" value="1"/>
</dbReference>
<organism evidence="4 5">
    <name type="scientific">Phialemonium atrogriseum</name>
    <dbReference type="NCBI Taxonomy" id="1093897"/>
    <lineage>
        <taxon>Eukaryota</taxon>
        <taxon>Fungi</taxon>
        <taxon>Dikarya</taxon>
        <taxon>Ascomycota</taxon>
        <taxon>Pezizomycotina</taxon>
        <taxon>Sordariomycetes</taxon>
        <taxon>Sordariomycetidae</taxon>
        <taxon>Cephalothecales</taxon>
        <taxon>Cephalothecaceae</taxon>
        <taxon>Phialemonium</taxon>
    </lineage>
</organism>
<evidence type="ECO:0000313" key="4">
    <source>
        <dbReference type="EMBL" id="KAK1764107.1"/>
    </source>
</evidence>
<gene>
    <name evidence="4" type="ORF">QBC33DRAFT_478485</name>
</gene>
<dbReference type="InterPro" id="IPR000300">
    <property type="entry name" value="IPPc"/>
</dbReference>
<dbReference type="InterPro" id="IPR046985">
    <property type="entry name" value="IP5"/>
</dbReference>
<dbReference type="AlphaFoldDB" id="A0AAJ0BW20"/>
<name>A0AAJ0BW20_9PEZI</name>
<dbReference type="Gene3D" id="3.60.10.10">
    <property type="entry name" value="Endonuclease/exonuclease/phosphatase"/>
    <property type="match status" value="1"/>
</dbReference>
<protein>
    <submittedName>
        <fullName evidence="4">Inositol 5-phosphatase</fullName>
    </submittedName>
</protein>
<feature type="region of interest" description="Disordered" evidence="1">
    <location>
        <begin position="105"/>
        <end position="129"/>
    </location>
</feature>
<accession>A0AAJ0BW20</accession>
<reference evidence="4" key="1">
    <citation type="submission" date="2023-06" db="EMBL/GenBank/DDBJ databases">
        <title>Genome-scale phylogeny and comparative genomics of the fungal order Sordariales.</title>
        <authorList>
            <consortium name="Lawrence Berkeley National Laboratory"/>
            <person name="Hensen N."/>
            <person name="Bonometti L."/>
            <person name="Westerberg I."/>
            <person name="Brannstrom I.O."/>
            <person name="Guillou S."/>
            <person name="Cros-Aarteil S."/>
            <person name="Calhoun S."/>
            <person name="Haridas S."/>
            <person name="Kuo A."/>
            <person name="Mondo S."/>
            <person name="Pangilinan J."/>
            <person name="Riley R."/>
            <person name="Labutti K."/>
            <person name="Andreopoulos B."/>
            <person name="Lipzen A."/>
            <person name="Chen C."/>
            <person name="Yanf M."/>
            <person name="Daum C."/>
            <person name="Ng V."/>
            <person name="Clum A."/>
            <person name="Steindorff A."/>
            <person name="Ohm R."/>
            <person name="Martin F."/>
            <person name="Silar P."/>
            <person name="Natvig D."/>
            <person name="Lalanne C."/>
            <person name="Gautier V."/>
            <person name="Ament-Velasquez S.L."/>
            <person name="Kruys A."/>
            <person name="Hutchinson M.I."/>
            <person name="Powell A.J."/>
            <person name="Barry K."/>
            <person name="Miller A.N."/>
            <person name="Grigoriev I.V."/>
            <person name="Debuchy R."/>
            <person name="Gladieux P."/>
            <person name="Thoren M.H."/>
            <person name="Johannesson H."/>
        </authorList>
    </citation>
    <scope>NUCLEOTIDE SEQUENCE</scope>
    <source>
        <strain evidence="4">8032-3</strain>
    </source>
</reference>
<dbReference type="GeneID" id="85308478"/>
<sequence>MDQVTDPRRSLAACTGTMSPSTLDLFIFTFNCAKNLINVAVFASHLQAALSQNATGLPDLVVFSLQEVAPLSYSFIGSYFLGPYYSRYEEALNLAATEILAGSGAQGGGGDDEGLSTPQTAAGGWGRGPAPTPAPYTLVRTKNVGMTAIMLFARTPAAVHHIEEAECGFGTADMGNKGAVGLRVTWSDGKSAGGDDDGGDEFATTELTFVATHLAAMEWNLKKRNANWRTIVSGLTFENPKTAIPGVFPANATLPDADRPDSAAEEAGAEEEDGDNDDDDARPLLSRGSSSESGGGGAPFHPEHPDLTAEHHVTLHEMSVFKPTSHLFVAGDLNYRIGAKTPPALSAFPSFEPDSPDHWSTFLGRDQLTRERVAGRTLHGLAEADISFGPSYKYDVLGDADGAVNEVAARTRGEVPWKWAPHRWPSWCDRVLYLDVPPWARRRREQEQAGKGGGGGGVVVQAYDLMPVVATSDHRPVFLRVQVPVLGPADMAPPRVVVAGAGEEEEEGADGETLLFEEDLADPRAVLPVPIDVHAWERRAAARRREIVVGWSMFLWSTREGAVLMATAVAVGVGGWWAWR</sequence>
<dbReference type="SUPFAM" id="SSF56219">
    <property type="entry name" value="DNase I-like"/>
    <property type="match status" value="1"/>
</dbReference>
<dbReference type="Pfam" id="PF22669">
    <property type="entry name" value="Exo_endo_phos2"/>
    <property type="match status" value="1"/>
</dbReference>
<feature type="compositionally biased region" description="Acidic residues" evidence="1">
    <location>
        <begin position="263"/>
        <end position="280"/>
    </location>
</feature>
<dbReference type="RefSeq" id="XP_060280320.1">
    <property type="nucleotide sequence ID" value="XM_060425291.1"/>
</dbReference>
<dbReference type="PANTHER" id="PTHR11200:SF286">
    <property type="entry name" value="5-PHOSPHATASE, PUTATIVE (AFU_ORTHOLOGUE AFUA_5G07600)-RELATED"/>
    <property type="match status" value="1"/>
</dbReference>
<keyword evidence="2" id="KW-0472">Membrane</keyword>
<feature type="region of interest" description="Disordered" evidence="1">
    <location>
        <begin position="244"/>
        <end position="306"/>
    </location>
</feature>
<evidence type="ECO:0000259" key="3">
    <source>
        <dbReference type="SMART" id="SM00128"/>
    </source>
</evidence>
<evidence type="ECO:0000313" key="5">
    <source>
        <dbReference type="Proteomes" id="UP001244011"/>
    </source>
</evidence>
<feature type="domain" description="Inositol polyphosphate-related phosphatase" evidence="3">
    <location>
        <begin position="21"/>
        <end position="490"/>
    </location>
</feature>
<dbReference type="Proteomes" id="UP001244011">
    <property type="component" value="Unassembled WGS sequence"/>
</dbReference>
<keyword evidence="2" id="KW-0812">Transmembrane</keyword>
<dbReference type="GO" id="GO:0046856">
    <property type="term" value="P:phosphatidylinositol dephosphorylation"/>
    <property type="evidence" value="ECO:0007669"/>
    <property type="project" value="InterPro"/>
</dbReference>
<proteinExistence type="predicted"/>
<feature type="non-terminal residue" evidence="4">
    <location>
        <position position="580"/>
    </location>
</feature>
<dbReference type="EMBL" id="MU839022">
    <property type="protein sequence ID" value="KAK1764107.1"/>
    <property type="molecule type" value="Genomic_DNA"/>
</dbReference>